<dbReference type="OrthoDB" id="7056904at2"/>
<gene>
    <name evidence="6 9" type="primary">nadX</name>
    <name evidence="9" type="ORF">NCTC12151_00054</name>
</gene>
<dbReference type="GO" id="GO:0016639">
    <property type="term" value="F:oxidoreductase activity, acting on the CH-NH2 group of donors, NAD or NADP as acceptor"/>
    <property type="evidence" value="ECO:0007669"/>
    <property type="project" value="UniProtKB-UniRule"/>
</dbReference>
<dbReference type="NCBIfam" id="NF009829">
    <property type="entry name" value="PRK13303.1-4"/>
    <property type="match status" value="1"/>
</dbReference>
<evidence type="ECO:0000256" key="3">
    <source>
        <dbReference type="ARBA" id="ARBA00022857"/>
    </source>
</evidence>
<keyword evidence="3 6" id="KW-0521">NADP</keyword>
<dbReference type="InterPro" id="IPR011182">
    <property type="entry name" value="L-Asp_DH"/>
</dbReference>
<dbReference type="Proteomes" id="UP000249005">
    <property type="component" value="Chromosome 1"/>
</dbReference>
<evidence type="ECO:0000313" key="9">
    <source>
        <dbReference type="EMBL" id="SQI34063.1"/>
    </source>
</evidence>
<sequence length="264" mass="27771">MKKIMLIGFGGMAHEVMARLPQGVSIGWIVAREGHHAAIADINGGAVKALLHPSECSERPDLVLECASQQAVREYAETVLNRGWDLAIASTGALADAQLLETLRSAARAHRATLTILSGAVAGMDGLAAAREGGLESVTYVSNKSPASWCGSPAEKMVDLDNVTEATVFFEGSAREAARTFPANANVAATIALMGIGMDNTRVQLRVDPHTTRNTHRIQAVGAFGEFHIELNGNTLASNPKTSMLAALSAVEACRRLVDDGLSA</sequence>
<comment type="miscellaneous">
    <text evidence="6">The iminoaspartate product is unstable in aqueous solution and can decompose to oxaloacetate and ammonia.</text>
</comment>
<evidence type="ECO:0000256" key="6">
    <source>
        <dbReference type="HAMAP-Rule" id="MF_01265"/>
    </source>
</evidence>
<feature type="active site" evidence="6">
    <location>
        <position position="216"/>
    </location>
</feature>
<dbReference type="PANTHER" id="PTHR31873">
    <property type="entry name" value="L-ASPARTATE DEHYDROGENASE-RELATED"/>
    <property type="match status" value="1"/>
</dbReference>
<evidence type="ECO:0000313" key="10">
    <source>
        <dbReference type="Proteomes" id="UP000249005"/>
    </source>
</evidence>
<dbReference type="AlphaFoldDB" id="A0A2X4U4E0"/>
<dbReference type="HAMAP" id="MF_01265">
    <property type="entry name" value="NadX"/>
    <property type="match status" value="1"/>
</dbReference>
<feature type="domain" description="Aspartate/homoserine dehydrogenase NAD-binding" evidence="8">
    <location>
        <begin position="54"/>
        <end position="114"/>
    </location>
</feature>
<evidence type="ECO:0000256" key="1">
    <source>
        <dbReference type="ARBA" id="ARBA00008331"/>
    </source>
</evidence>
<accession>A0A2X4U4E0</accession>
<keyword evidence="2 6" id="KW-0662">Pyridine nucleotide biosynthesis</keyword>
<dbReference type="GO" id="GO:0050661">
    <property type="term" value="F:NADP binding"/>
    <property type="evidence" value="ECO:0007669"/>
    <property type="project" value="UniProtKB-UniRule"/>
</dbReference>
<keyword evidence="4 6" id="KW-0560">Oxidoreductase</keyword>
<dbReference type="Pfam" id="PF03447">
    <property type="entry name" value="NAD_binding_3"/>
    <property type="match status" value="1"/>
</dbReference>
<feature type="binding site" evidence="6">
    <location>
        <position position="186"/>
    </location>
    <ligand>
        <name>NAD(+)</name>
        <dbReference type="ChEBI" id="CHEBI:57540"/>
    </ligand>
</feature>
<dbReference type="PIRSF" id="PIRSF005227">
    <property type="entry name" value="Asp_dh_NAD_syn"/>
    <property type="match status" value="1"/>
</dbReference>
<name>A0A2X4U4E0_9GAMM</name>
<reference evidence="9 10" key="1">
    <citation type="submission" date="2018-06" db="EMBL/GenBank/DDBJ databases">
        <authorList>
            <consortium name="Pathogen Informatics"/>
            <person name="Doyle S."/>
        </authorList>
    </citation>
    <scope>NUCLEOTIDE SEQUENCE [LARGE SCALE GENOMIC DNA]</scope>
    <source>
        <strain evidence="9 10">NCTC12151</strain>
    </source>
</reference>
<comment type="similarity">
    <text evidence="1 6">Belongs to the L-aspartate dehydrogenase family.</text>
</comment>
<dbReference type="UniPathway" id="UPA00253">
    <property type="reaction ID" value="UER00456"/>
</dbReference>
<comment type="catalytic activity">
    <reaction evidence="6">
        <text>L-aspartate + NAD(+) + H2O = oxaloacetate + NH4(+) + NADH + H(+)</text>
        <dbReference type="Rhea" id="RHEA:11788"/>
        <dbReference type="ChEBI" id="CHEBI:15377"/>
        <dbReference type="ChEBI" id="CHEBI:15378"/>
        <dbReference type="ChEBI" id="CHEBI:16452"/>
        <dbReference type="ChEBI" id="CHEBI:28938"/>
        <dbReference type="ChEBI" id="CHEBI:29991"/>
        <dbReference type="ChEBI" id="CHEBI:57540"/>
        <dbReference type="ChEBI" id="CHEBI:57945"/>
        <dbReference type="EC" id="1.4.1.21"/>
    </reaction>
</comment>
<dbReference type="GO" id="GO:0009435">
    <property type="term" value="P:NAD+ biosynthetic process"/>
    <property type="evidence" value="ECO:0007669"/>
    <property type="project" value="UniProtKB-UniRule"/>
</dbReference>
<feature type="domain" description="Aspartate dehydrogenase" evidence="7">
    <location>
        <begin position="164"/>
        <end position="251"/>
    </location>
</feature>
<proteinExistence type="inferred from homology"/>
<keyword evidence="5 6" id="KW-0520">NAD</keyword>
<keyword evidence="10" id="KW-1185">Reference proteome</keyword>
<protein>
    <recommendedName>
        <fullName evidence="6">L-aspartate dehydrogenase</fullName>
        <ecNumber evidence="6">1.4.1.21</ecNumber>
    </recommendedName>
</protein>
<dbReference type="InterPro" id="IPR020626">
    <property type="entry name" value="Asp_DH_prok"/>
</dbReference>
<dbReference type="InterPro" id="IPR036291">
    <property type="entry name" value="NAD(P)-bd_dom_sf"/>
</dbReference>
<evidence type="ECO:0000256" key="2">
    <source>
        <dbReference type="ARBA" id="ARBA00022642"/>
    </source>
</evidence>
<dbReference type="GO" id="GO:0051287">
    <property type="term" value="F:NAD binding"/>
    <property type="evidence" value="ECO:0007669"/>
    <property type="project" value="UniProtKB-UniRule"/>
</dbReference>
<dbReference type="EC" id="1.4.1.21" evidence="6"/>
<comment type="catalytic activity">
    <reaction evidence="6">
        <text>L-aspartate + NADP(+) + H2O = oxaloacetate + NH4(+) + NADPH + H(+)</text>
        <dbReference type="Rhea" id="RHEA:11784"/>
        <dbReference type="ChEBI" id="CHEBI:15377"/>
        <dbReference type="ChEBI" id="CHEBI:15378"/>
        <dbReference type="ChEBI" id="CHEBI:16452"/>
        <dbReference type="ChEBI" id="CHEBI:28938"/>
        <dbReference type="ChEBI" id="CHEBI:29991"/>
        <dbReference type="ChEBI" id="CHEBI:57783"/>
        <dbReference type="ChEBI" id="CHEBI:58349"/>
        <dbReference type="EC" id="1.4.1.21"/>
    </reaction>
</comment>
<evidence type="ECO:0000259" key="7">
    <source>
        <dbReference type="Pfam" id="PF01958"/>
    </source>
</evidence>
<dbReference type="Pfam" id="PF01958">
    <property type="entry name" value="Asp_DH_C"/>
    <property type="match status" value="1"/>
</dbReference>
<comment type="pathway">
    <text evidence="6">Cofactor biosynthesis; NAD(+) biosynthesis; iminoaspartate from L-aspartate (dehydrogenase route): step 1/1.</text>
</comment>
<organism evidence="9 10">
    <name type="scientific">Leminorella richardii</name>
    <dbReference type="NCBI Taxonomy" id="158841"/>
    <lineage>
        <taxon>Bacteria</taxon>
        <taxon>Pseudomonadati</taxon>
        <taxon>Pseudomonadota</taxon>
        <taxon>Gammaproteobacteria</taxon>
        <taxon>Enterobacterales</taxon>
        <taxon>Budviciaceae</taxon>
        <taxon>Leminorella</taxon>
    </lineage>
</organism>
<dbReference type="InterPro" id="IPR002811">
    <property type="entry name" value="Asp_DH"/>
</dbReference>
<dbReference type="EMBL" id="LS483470">
    <property type="protein sequence ID" value="SQI34063.1"/>
    <property type="molecule type" value="Genomic_DNA"/>
</dbReference>
<dbReference type="KEGG" id="lri:NCTC12151_00054"/>
<dbReference type="InterPro" id="IPR005106">
    <property type="entry name" value="Asp/hSer_DH_NAD-bd"/>
</dbReference>
<dbReference type="RefSeq" id="WP_111738768.1">
    <property type="nucleotide sequence ID" value="NZ_LR698987.1"/>
</dbReference>
<evidence type="ECO:0000256" key="4">
    <source>
        <dbReference type="ARBA" id="ARBA00023002"/>
    </source>
</evidence>
<dbReference type="NCBIfam" id="NF009828">
    <property type="entry name" value="PRK13303.1-3"/>
    <property type="match status" value="1"/>
</dbReference>
<dbReference type="NCBIfam" id="NF009827">
    <property type="entry name" value="PRK13303.1-2"/>
    <property type="match status" value="1"/>
</dbReference>
<evidence type="ECO:0000256" key="5">
    <source>
        <dbReference type="ARBA" id="ARBA00023027"/>
    </source>
</evidence>
<dbReference type="SUPFAM" id="SSF55347">
    <property type="entry name" value="Glyceraldehyde-3-phosphate dehydrogenase-like, C-terminal domain"/>
    <property type="match status" value="1"/>
</dbReference>
<dbReference type="Gene3D" id="3.40.50.720">
    <property type="entry name" value="NAD(P)-binding Rossmann-like Domain"/>
    <property type="match status" value="1"/>
</dbReference>
<dbReference type="Gene3D" id="3.30.360.10">
    <property type="entry name" value="Dihydrodipicolinate Reductase, domain 2"/>
    <property type="match status" value="1"/>
</dbReference>
<feature type="binding site" evidence="6">
    <location>
        <position position="120"/>
    </location>
    <ligand>
        <name>NAD(+)</name>
        <dbReference type="ChEBI" id="CHEBI:57540"/>
    </ligand>
</feature>
<dbReference type="PANTHER" id="PTHR31873:SF6">
    <property type="entry name" value="ASPARTATE DEHYDROGENASE DOMAIN-CONTAINING PROTEIN"/>
    <property type="match status" value="1"/>
</dbReference>
<dbReference type="SUPFAM" id="SSF51735">
    <property type="entry name" value="NAD(P)-binding Rossmann-fold domains"/>
    <property type="match status" value="1"/>
</dbReference>
<dbReference type="GO" id="GO:0033735">
    <property type="term" value="F:aspartate dehydrogenase [NAD(P)+] activity"/>
    <property type="evidence" value="ECO:0007669"/>
    <property type="project" value="UniProtKB-EC"/>
</dbReference>
<comment type="function">
    <text evidence="6">Specifically catalyzes the NAD or NADP-dependent dehydrogenation of L-aspartate to iminoaspartate.</text>
</comment>
<evidence type="ECO:0000259" key="8">
    <source>
        <dbReference type="Pfam" id="PF03447"/>
    </source>
</evidence>